<evidence type="ECO:0000256" key="1">
    <source>
        <dbReference type="SAM" id="MobiDB-lite"/>
    </source>
</evidence>
<dbReference type="OrthoDB" id="3763553at2759"/>
<evidence type="ECO:0000313" key="3">
    <source>
        <dbReference type="Proteomes" id="UP000799757"/>
    </source>
</evidence>
<feature type="region of interest" description="Disordered" evidence="1">
    <location>
        <begin position="1"/>
        <end position="23"/>
    </location>
</feature>
<organism evidence="2 3">
    <name type="scientific">Melanomma pulvis-pyrius CBS 109.77</name>
    <dbReference type="NCBI Taxonomy" id="1314802"/>
    <lineage>
        <taxon>Eukaryota</taxon>
        <taxon>Fungi</taxon>
        <taxon>Dikarya</taxon>
        <taxon>Ascomycota</taxon>
        <taxon>Pezizomycotina</taxon>
        <taxon>Dothideomycetes</taxon>
        <taxon>Pleosporomycetidae</taxon>
        <taxon>Pleosporales</taxon>
        <taxon>Melanommataceae</taxon>
        <taxon>Melanomma</taxon>
    </lineage>
</organism>
<feature type="compositionally biased region" description="Low complexity" evidence="1">
    <location>
        <begin position="1"/>
        <end position="20"/>
    </location>
</feature>
<keyword evidence="3" id="KW-1185">Reference proteome</keyword>
<evidence type="ECO:0008006" key="4">
    <source>
        <dbReference type="Google" id="ProtNLM"/>
    </source>
</evidence>
<dbReference type="AlphaFoldDB" id="A0A6A6X670"/>
<dbReference type="EMBL" id="MU002020">
    <property type="protein sequence ID" value="KAF2791417.1"/>
    <property type="molecule type" value="Genomic_DNA"/>
</dbReference>
<name>A0A6A6X670_9PLEO</name>
<accession>A0A6A6X670</accession>
<proteinExistence type="predicted"/>
<dbReference type="Proteomes" id="UP000799757">
    <property type="component" value="Unassembled WGS sequence"/>
</dbReference>
<protein>
    <recommendedName>
        <fullName evidence="4">F-box domain-containing protein</fullName>
    </recommendedName>
</protein>
<reference evidence="2" key="1">
    <citation type="journal article" date="2020" name="Stud. Mycol.">
        <title>101 Dothideomycetes genomes: a test case for predicting lifestyles and emergence of pathogens.</title>
        <authorList>
            <person name="Haridas S."/>
            <person name="Albert R."/>
            <person name="Binder M."/>
            <person name="Bloem J."/>
            <person name="Labutti K."/>
            <person name="Salamov A."/>
            <person name="Andreopoulos B."/>
            <person name="Baker S."/>
            <person name="Barry K."/>
            <person name="Bills G."/>
            <person name="Bluhm B."/>
            <person name="Cannon C."/>
            <person name="Castanera R."/>
            <person name="Culley D."/>
            <person name="Daum C."/>
            <person name="Ezra D."/>
            <person name="Gonzalez J."/>
            <person name="Henrissat B."/>
            <person name="Kuo A."/>
            <person name="Liang C."/>
            <person name="Lipzen A."/>
            <person name="Lutzoni F."/>
            <person name="Magnuson J."/>
            <person name="Mondo S."/>
            <person name="Nolan M."/>
            <person name="Ohm R."/>
            <person name="Pangilinan J."/>
            <person name="Park H.-J."/>
            <person name="Ramirez L."/>
            <person name="Alfaro M."/>
            <person name="Sun H."/>
            <person name="Tritt A."/>
            <person name="Yoshinaga Y."/>
            <person name="Zwiers L.-H."/>
            <person name="Turgeon B."/>
            <person name="Goodwin S."/>
            <person name="Spatafora J."/>
            <person name="Crous P."/>
            <person name="Grigoriev I."/>
        </authorList>
    </citation>
    <scope>NUCLEOTIDE SEQUENCE</scope>
    <source>
        <strain evidence="2">CBS 109.77</strain>
    </source>
</reference>
<gene>
    <name evidence="2" type="ORF">K505DRAFT_326872</name>
</gene>
<sequence length="390" mass="44772">MPRSAAQKAARNAARNAARRLPGPTFPLSSLPPELQLLVLCKCDMKSMRRLIRLSPSLRALFLAYPETCLRGTMHHFPHPVGSLVQAAWALHCIDPSDLDPQKATALLQHPSLTEWTMWYTRYDDPIDVLEGLLEMCEDVNDLVQTYAQRVSAAIEMFVNPWVQSAPITLSPTEFARIASTFYMLTIFYQLLLKLPNHPSAAEYFQTFVRNLRPWQVEQGVSIEAFIHSCRYRAGTTVHTLIRHQFSARFKLNKTSSFFQLFWEIMGLDHTVPGGPPICFSEAVRGIRQNLAPSPAVVPWNRHLDPLELQVGPQHPTNQLRNDGWIYFKLVKQNVTIDLQQYRVFFLDLGIFFWDLDRLAEWGFIDPTDFPAIGRKLQRQLRSRLLSSFP</sequence>
<evidence type="ECO:0000313" key="2">
    <source>
        <dbReference type="EMBL" id="KAF2791417.1"/>
    </source>
</evidence>